<comment type="caution">
    <text evidence="1">The sequence shown here is derived from an EMBL/GenBank/DDBJ whole genome shotgun (WGS) entry which is preliminary data.</text>
</comment>
<proteinExistence type="predicted"/>
<keyword evidence="2" id="KW-1185">Reference proteome</keyword>
<accession>A0A917J7C8</accession>
<organism evidence="1 2">
    <name type="scientific">Filimonas zeae</name>
    <dbReference type="NCBI Taxonomy" id="1737353"/>
    <lineage>
        <taxon>Bacteria</taxon>
        <taxon>Pseudomonadati</taxon>
        <taxon>Bacteroidota</taxon>
        <taxon>Chitinophagia</taxon>
        <taxon>Chitinophagales</taxon>
        <taxon>Chitinophagaceae</taxon>
        <taxon>Filimonas</taxon>
    </lineage>
</organism>
<reference evidence="1" key="1">
    <citation type="journal article" date="2014" name="Int. J. Syst. Evol. Microbiol.">
        <title>Complete genome sequence of Corynebacterium casei LMG S-19264T (=DSM 44701T), isolated from a smear-ripened cheese.</title>
        <authorList>
            <consortium name="US DOE Joint Genome Institute (JGI-PGF)"/>
            <person name="Walter F."/>
            <person name="Albersmeier A."/>
            <person name="Kalinowski J."/>
            <person name="Ruckert C."/>
        </authorList>
    </citation>
    <scope>NUCLEOTIDE SEQUENCE</scope>
    <source>
        <strain evidence="1">CGMCC 1.15290</strain>
    </source>
</reference>
<protein>
    <submittedName>
        <fullName evidence="1">Uncharacterized protein</fullName>
    </submittedName>
</protein>
<dbReference type="EMBL" id="BMIB01000010">
    <property type="protein sequence ID" value="GGH83535.1"/>
    <property type="molecule type" value="Genomic_DNA"/>
</dbReference>
<sequence>MQSLKYTAMAKCSFDLNFSEEAAALVQKFQSRITTAGGTFTGNDGNGVFTVKTPVGAVEGNYTVAGNVITINIVDKPMFLGCDMIEGFIRKELQ</sequence>
<dbReference type="Proteomes" id="UP000627292">
    <property type="component" value="Unassembled WGS sequence"/>
</dbReference>
<evidence type="ECO:0000313" key="2">
    <source>
        <dbReference type="Proteomes" id="UP000627292"/>
    </source>
</evidence>
<dbReference type="AlphaFoldDB" id="A0A917J7C8"/>
<reference evidence="1" key="2">
    <citation type="submission" date="2020-09" db="EMBL/GenBank/DDBJ databases">
        <authorList>
            <person name="Sun Q."/>
            <person name="Zhou Y."/>
        </authorList>
    </citation>
    <scope>NUCLEOTIDE SEQUENCE</scope>
    <source>
        <strain evidence="1">CGMCC 1.15290</strain>
    </source>
</reference>
<name>A0A917J7C8_9BACT</name>
<evidence type="ECO:0000313" key="1">
    <source>
        <dbReference type="EMBL" id="GGH83535.1"/>
    </source>
</evidence>
<gene>
    <name evidence="1" type="ORF">GCM10011379_59070</name>
</gene>